<protein>
    <submittedName>
        <fullName evidence="12">TonB-dependent receptor</fullName>
    </submittedName>
</protein>
<keyword evidence="6 8" id="KW-0472">Membrane</keyword>
<evidence type="ECO:0000259" key="11">
    <source>
        <dbReference type="Pfam" id="PF07715"/>
    </source>
</evidence>
<evidence type="ECO:0000256" key="8">
    <source>
        <dbReference type="PROSITE-ProRule" id="PRU01360"/>
    </source>
</evidence>
<keyword evidence="5 9" id="KW-0798">TonB box</keyword>
<dbReference type="AlphaFoldDB" id="A0A1V9FIE3"/>
<keyword evidence="12" id="KW-0675">Receptor</keyword>
<dbReference type="Proteomes" id="UP000192796">
    <property type="component" value="Unassembled WGS sequence"/>
</dbReference>
<dbReference type="Gene3D" id="3.55.50.30">
    <property type="match status" value="1"/>
</dbReference>
<gene>
    <name evidence="12" type="ORF">A3860_07220</name>
</gene>
<organism evidence="12 13">
    <name type="scientific">Niastella vici</name>
    <dbReference type="NCBI Taxonomy" id="1703345"/>
    <lineage>
        <taxon>Bacteria</taxon>
        <taxon>Pseudomonadati</taxon>
        <taxon>Bacteroidota</taxon>
        <taxon>Chitinophagia</taxon>
        <taxon>Chitinophagales</taxon>
        <taxon>Chitinophagaceae</taxon>
        <taxon>Niastella</taxon>
    </lineage>
</organism>
<proteinExistence type="inferred from homology"/>
<evidence type="ECO:0000256" key="1">
    <source>
        <dbReference type="ARBA" id="ARBA00004571"/>
    </source>
</evidence>
<dbReference type="InterPro" id="IPR008969">
    <property type="entry name" value="CarboxyPept-like_regulatory"/>
</dbReference>
<feature type="domain" description="TonB-dependent receptor plug" evidence="11">
    <location>
        <begin position="232"/>
        <end position="352"/>
    </location>
</feature>
<dbReference type="SUPFAM" id="SSF49464">
    <property type="entry name" value="Carboxypeptidase regulatory domain-like"/>
    <property type="match status" value="1"/>
</dbReference>
<comment type="similarity">
    <text evidence="8 9">Belongs to the TonB-dependent receptor family.</text>
</comment>
<evidence type="ECO:0000259" key="10">
    <source>
        <dbReference type="Pfam" id="PF00593"/>
    </source>
</evidence>
<keyword evidence="3 8" id="KW-1134">Transmembrane beta strand</keyword>
<evidence type="ECO:0000256" key="3">
    <source>
        <dbReference type="ARBA" id="ARBA00022452"/>
    </source>
</evidence>
<keyword evidence="7 8" id="KW-0998">Cell outer membrane</keyword>
<evidence type="ECO:0000313" key="12">
    <source>
        <dbReference type="EMBL" id="OQP58110.1"/>
    </source>
</evidence>
<dbReference type="OrthoDB" id="9805434at2"/>
<dbReference type="InterPro" id="IPR036942">
    <property type="entry name" value="Beta-barrel_TonB_sf"/>
</dbReference>
<evidence type="ECO:0000256" key="7">
    <source>
        <dbReference type="ARBA" id="ARBA00023237"/>
    </source>
</evidence>
<sequence>MRNVSLRRSAFGLSAIKNIILQGMLAIVFAAAGYAEPASRKDVLDREVTLNIKEKKLEYVLNRIEEQTKVMFVFSPKLIQSDRLVTISRSKEKLSVVLDELTTPLHLQYEVAGDKVILKRQLAGKTGSEQELAPEFTPVPITGKITNSKGEPLAGVSIVVKNKAGGTSTNANGVFTIEANEGDVLVITNVGYRSREVTVGSQHELSFVLEDAVAELTTVVVGSRSLRPRTNVESPVPVDVISSKDLLATGQIEPTQQIQFTAPSFVSNRQTVADGTDHIDPASLRGLGPDQVLVLVNGKRRYNTALVNINGTVGKGSVGTDLNSIPASSIERIEVLRDGAASQYGSDAIAGVINVVLKKKSGTQVFAHTGQQYKGDGASMQFGLNQGFKLGQKGGVLNLTAEFRHRQPTNRAGEYLGTVFSGNASQDSLLIAQNGGWDRKNNMYIGNSKQLNAYGEANLEIPVFKNTKFYATGMYSYRKGKAAGFYRYPKQAPSQVVLQLYPRGFLPYIESEINDRSILAGLKGKTAGAWNWDISSVYGGNEFRFDVSNSNNASMGISSPTKFYCGKLGFQQSTTNVDFSKDFGSKLNLSTFNVALGAEMRFDMFKITPGQEESWRNYDSTKAGGAQVFPGYQPANAVNETRSVMSTYVDVESDITEKLLVNVAGRFEHYSDFGNALAGKLALRYKILDALSIRGAISNGFRAPSIHQFYFNNTSTQFQLVNGTLSPSNTLTVRNNDPIAKALGIPDLKEETSVNYSLGITAKPARNVSLTIDAYRIDIKNRILLAGPFKRTHPLVGPILDGNNISKDVQVVQAFSNIIDTKTQGLDIILSVNPQVAKGNLDLTLAANFNETKIKRVNGTDKIPAVPDSLGNYFFFDRAEQSRVELGNPRNKISASANYQYKKIGFMVRLTRFGKVSSWNTNPQLDESYSAKVITDASFSYSILPQVRVTIGANNAFDIYPDRLKWFRDGKKDKTNPYYSNTSDGRFVYSRNATQFGMNGGYYYISLSASF</sequence>
<evidence type="ECO:0000256" key="9">
    <source>
        <dbReference type="RuleBase" id="RU003357"/>
    </source>
</evidence>
<dbReference type="InterPro" id="IPR000531">
    <property type="entry name" value="Beta-barrel_TonB"/>
</dbReference>
<dbReference type="GO" id="GO:0009279">
    <property type="term" value="C:cell outer membrane"/>
    <property type="evidence" value="ECO:0007669"/>
    <property type="project" value="UniProtKB-SubCell"/>
</dbReference>
<dbReference type="Pfam" id="PF13715">
    <property type="entry name" value="CarbopepD_reg_2"/>
    <property type="match status" value="1"/>
</dbReference>
<dbReference type="Gene3D" id="2.170.130.10">
    <property type="entry name" value="TonB-dependent receptor, plug domain"/>
    <property type="match status" value="1"/>
</dbReference>
<feature type="domain" description="TonB-dependent receptor-like beta-barrel" evidence="10">
    <location>
        <begin position="505"/>
        <end position="955"/>
    </location>
</feature>
<keyword evidence="2 8" id="KW-0813">Transport</keyword>
<evidence type="ECO:0000256" key="6">
    <source>
        <dbReference type="ARBA" id="ARBA00023136"/>
    </source>
</evidence>
<reference evidence="12 13" key="1">
    <citation type="submission" date="2016-03" db="EMBL/GenBank/DDBJ databases">
        <title>Niastella vici sp. nov., isolated from farmland soil.</title>
        <authorList>
            <person name="Chen L."/>
            <person name="Wang D."/>
            <person name="Yang S."/>
            <person name="Wang G."/>
        </authorList>
    </citation>
    <scope>NUCLEOTIDE SEQUENCE [LARGE SCALE GENOMIC DNA]</scope>
    <source>
        <strain evidence="12 13">DJ57</strain>
    </source>
</reference>
<evidence type="ECO:0000256" key="5">
    <source>
        <dbReference type="ARBA" id="ARBA00023077"/>
    </source>
</evidence>
<dbReference type="InterPro" id="IPR012910">
    <property type="entry name" value="Plug_dom"/>
</dbReference>
<keyword evidence="13" id="KW-1185">Reference proteome</keyword>
<dbReference type="InterPro" id="IPR039426">
    <property type="entry name" value="TonB-dep_rcpt-like"/>
</dbReference>
<dbReference type="Pfam" id="PF07715">
    <property type="entry name" value="Plug"/>
    <property type="match status" value="1"/>
</dbReference>
<evidence type="ECO:0000313" key="13">
    <source>
        <dbReference type="Proteomes" id="UP000192796"/>
    </source>
</evidence>
<dbReference type="PANTHER" id="PTHR47234:SF3">
    <property type="entry name" value="SECRETIN_TONB SHORT N-TERMINAL DOMAIN-CONTAINING PROTEIN"/>
    <property type="match status" value="1"/>
</dbReference>
<comment type="caution">
    <text evidence="12">The sequence shown here is derived from an EMBL/GenBank/DDBJ whole genome shotgun (WGS) entry which is preliminary data.</text>
</comment>
<dbReference type="Gene3D" id="2.40.170.20">
    <property type="entry name" value="TonB-dependent receptor, beta-barrel domain"/>
    <property type="match status" value="1"/>
</dbReference>
<dbReference type="InterPro" id="IPR037066">
    <property type="entry name" value="Plug_dom_sf"/>
</dbReference>
<comment type="subcellular location">
    <subcellularLocation>
        <location evidence="1 8">Cell outer membrane</location>
        <topology evidence="1 8">Multi-pass membrane protein</topology>
    </subcellularLocation>
</comment>
<dbReference type="Pfam" id="PF00593">
    <property type="entry name" value="TonB_dep_Rec_b-barrel"/>
    <property type="match status" value="1"/>
</dbReference>
<evidence type="ECO:0000256" key="4">
    <source>
        <dbReference type="ARBA" id="ARBA00022692"/>
    </source>
</evidence>
<keyword evidence="4 8" id="KW-0812">Transmembrane</keyword>
<dbReference type="EMBL" id="LVYD01000102">
    <property type="protein sequence ID" value="OQP58110.1"/>
    <property type="molecule type" value="Genomic_DNA"/>
</dbReference>
<evidence type="ECO:0000256" key="2">
    <source>
        <dbReference type="ARBA" id="ARBA00022448"/>
    </source>
</evidence>
<dbReference type="PANTHER" id="PTHR47234">
    <property type="match status" value="1"/>
</dbReference>
<accession>A0A1V9FIE3</accession>
<dbReference type="SUPFAM" id="SSF56935">
    <property type="entry name" value="Porins"/>
    <property type="match status" value="1"/>
</dbReference>
<dbReference type="STRING" id="1703345.A3860_07220"/>
<name>A0A1V9FIE3_9BACT</name>
<dbReference type="Gene3D" id="2.60.40.1120">
    <property type="entry name" value="Carboxypeptidase-like, regulatory domain"/>
    <property type="match status" value="1"/>
</dbReference>
<dbReference type="PROSITE" id="PS52016">
    <property type="entry name" value="TONB_DEPENDENT_REC_3"/>
    <property type="match status" value="1"/>
</dbReference>
<dbReference type="RefSeq" id="WP_081155254.1">
    <property type="nucleotide sequence ID" value="NZ_LVYD01000102.1"/>
</dbReference>